<dbReference type="GO" id="GO:0016788">
    <property type="term" value="F:hydrolase activity, acting on ester bonds"/>
    <property type="evidence" value="ECO:0007669"/>
    <property type="project" value="InterPro"/>
</dbReference>
<comment type="caution">
    <text evidence="1">The sequence shown here is derived from an EMBL/GenBank/DDBJ whole genome shotgun (WGS) entry which is preliminary data.</text>
</comment>
<evidence type="ECO:0000313" key="1">
    <source>
        <dbReference type="EMBL" id="ETO01375.1"/>
    </source>
</evidence>
<sequence length="173" mass="19083">MTHSVCKQMALLQAPQIIVHNTGSDGSLREAAMSLGKPAITVEIGNPSSFQKTYIMHALQGVENVLSYLGMLHESVETPEMFPTICVKSHWYYAEHGCTLQVKPTVNQWVKKGEVIAIVRNIFGDLVHRYVAEEDGVVIGRNVDPVCQSGDRLILLGTVGRDFAQRPTSTKPH</sequence>
<protein>
    <submittedName>
        <fullName evidence="1">Succinylglutamate desuccinylase/aspartoacylase</fullName>
    </submittedName>
</protein>
<dbReference type="InterPro" id="IPR053138">
    <property type="entry name" value="N-alpha-Ac-DABA_deacetylase"/>
</dbReference>
<dbReference type="EMBL" id="ASPP01038472">
    <property type="protein sequence ID" value="ETO01375.1"/>
    <property type="molecule type" value="Genomic_DNA"/>
</dbReference>
<dbReference type="GO" id="GO:0046872">
    <property type="term" value="F:metal ion binding"/>
    <property type="evidence" value="ECO:0007669"/>
    <property type="project" value="UniProtKB-KW"/>
</dbReference>
<organism evidence="1 2">
    <name type="scientific">Reticulomyxa filosa</name>
    <dbReference type="NCBI Taxonomy" id="46433"/>
    <lineage>
        <taxon>Eukaryota</taxon>
        <taxon>Sar</taxon>
        <taxon>Rhizaria</taxon>
        <taxon>Retaria</taxon>
        <taxon>Foraminifera</taxon>
        <taxon>Monothalamids</taxon>
        <taxon>Reticulomyxidae</taxon>
        <taxon>Reticulomyxa</taxon>
    </lineage>
</organism>
<dbReference type="Proteomes" id="UP000023152">
    <property type="component" value="Unassembled WGS sequence"/>
</dbReference>
<reference evidence="1 2" key="1">
    <citation type="journal article" date="2013" name="Curr. Biol.">
        <title>The Genome of the Foraminiferan Reticulomyxa filosa.</title>
        <authorList>
            <person name="Glockner G."/>
            <person name="Hulsmann N."/>
            <person name="Schleicher M."/>
            <person name="Noegel A.A."/>
            <person name="Eichinger L."/>
            <person name="Gallinger C."/>
            <person name="Pawlowski J."/>
            <person name="Sierra R."/>
            <person name="Euteneuer U."/>
            <person name="Pillet L."/>
            <person name="Moustafa A."/>
            <person name="Platzer M."/>
            <person name="Groth M."/>
            <person name="Szafranski K."/>
            <person name="Schliwa M."/>
        </authorList>
    </citation>
    <scope>NUCLEOTIDE SEQUENCE [LARGE SCALE GENOMIC DNA]</scope>
</reference>
<gene>
    <name evidence="1" type="ORF">RFI_36065</name>
</gene>
<keyword evidence="2" id="KW-1185">Reference proteome</keyword>
<accession>X6LL09</accession>
<dbReference type="PANTHER" id="PTHR37326">
    <property type="entry name" value="BLL3975 PROTEIN"/>
    <property type="match status" value="1"/>
</dbReference>
<name>X6LL09_RETFI</name>
<dbReference type="AlphaFoldDB" id="X6LL09"/>
<proteinExistence type="predicted"/>
<dbReference type="OrthoDB" id="5588846at2759"/>
<dbReference type="PANTHER" id="PTHR37326:SF1">
    <property type="entry name" value="BLL3975 PROTEIN"/>
    <property type="match status" value="1"/>
</dbReference>
<dbReference type="SUPFAM" id="SSF53187">
    <property type="entry name" value="Zn-dependent exopeptidases"/>
    <property type="match status" value="1"/>
</dbReference>
<dbReference type="Gene3D" id="3.40.630.10">
    <property type="entry name" value="Zn peptidases"/>
    <property type="match status" value="1"/>
</dbReference>
<evidence type="ECO:0000313" key="2">
    <source>
        <dbReference type="Proteomes" id="UP000023152"/>
    </source>
</evidence>